<dbReference type="Proteomes" id="UP000799439">
    <property type="component" value="Unassembled WGS sequence"/>
</dbReference>
<proteinExistence type="predicted"/>
<evidence type="ECO:0000313" key="1">
    <source>
        <dbReference type="EMBL" id="KAF2158086.1"/>
    </source>
</evidence>
<dbReference type="AlphaFoldDB" id="A0A9P4JAK8"/>
<accession>A0A9P4JAK8</accession>
<reference evidence="1" key="1">
    <citation type="journal article" date="2020" name="Stud. Mycol.">
        <title>101 Dothideomycetes genomes: a test case for predicting lifestyles and emergence of pathogens.</title>
        <authorList>
            <person name="Haridas S."/>
            <person name="Albert R."/>
            <person name="Binder M."/>
            <person name="Bloem J."/>
            <person name="Labutti K."/>
            <person name="Salamov A."/>
            <person name="Andreopoulos B."/>
            <person name="Baker S."/>
            <person name="Barry K."/>
            <person name="Bills G."/>
            <person name="Bluhm B."/>
            <person name="Cannon C."/>
            <person name="Castanera R."/>
            <person name="Culley D."/>
            <person name="Daum C."/>
            <person name="Ezra D."/>
            <person name="Gonzalez J."/>
            <person name="Henrissat B."/>
            <person name="Kuo A."/>
            <person name="Liang C."/>
            <person name="Lipzen A."/>
            <person name="Lutzoni F."/>
            <person name="Magnuson J."/>
            <person name="Mondo S."/>
            <person name="Nolan M."/>
            <person name="Ohm R."/>
            <person name="Pangilinan J."/>
            <person name="Park H.-J."/>
            <person name="Ramirez L."/>
            <person name="Alfaro M."/>
            <person name="Sun H."/>
            <person name="Tritt A."/>
            <person name="Yoshinaga Y."/>
            <person name="Zwiers L.-H."/>
            <person name="Turgeon B."/>
            <person name="Goodwin S."/>
            <person name="Spatafora J."/>
            <person name="Crous P."/>
            <person name="Grigoriev I."/>
        </authorList>
    </citation>
    <scope>NUCLEOTIDE SEQUENCE</scope>
    <source>
        <strain evidence="1">CBS 260.36</strain>
    </source>
</reference>
<keyword evidence="2" id="KW-1185">Reference proteome</keyword>
<gene>
    <name evidence="1" type="ORF">K461DRAFT_30147</name>
</gene>
<protein>
    <submittedName>
        <fullName evidence="1">Uncharacterized protein</fullName>
    </submittedName>
</protein>
<sequence>MCPVSHRTTFQVLICRAVSSSLQTTFAFPCMAPIRIFPAIASVNSRVIQIRRPLGLPSLVSRSLPPSPDRKDRITQLLFAPA</sequence>
<dbReference type="EMBL" id="ML996081">
    <property type="protein sequence ID" value="KAF2158086.1"/>
    <property type="molecule type" value="Genomic_DNA"/>
</dbReference>
<comment type="caution">
    <text evidence="1">The sequence shown here is derived from an EMBL/GenBank/DDBJ whole genome shotgun (WGS) entry which is preliminary data.</text>
</comment>
<evidence type="ECO:0000313" key="2">
    <source>
        <dbReference type="Proteomes" id="UP000799439"/>
    </source>
</evidence>
<name>A0A9P4JAK8_9PEZI</name>
<organism evidence="1 2">
    <name type="scientific">Myriangium duriaei CBS 260.36</name>
    <dbReference type="NCBI Taxonomy" id="1168546"/>
    <lineage>
        <taxon>Eukaryota</taxon>
        <taxon>Fungi</taxon>
        <taxon>Dikarya</taxon>
        <taxon>Ascomycota</taxon>
        <taxon>Pezizomycotina</taxon>
        <taxon>Dothideomycetes</taxon>
        <taxon>Dothideomycetidae</taxon>
        <taxon>Myriangiales</taxon>
        <taxon>Myriangiaceae</taxon>
        <taxon>Myriangium</taxon>
    </lineage>
</organism>